<evidence type="ECO:0000256" key="6">
    <source>
        <dbReference type="ARBA" id="ARBA00023289"/>
    </source>
</evidence>
<dbReference type="CDD" id="cd10719">
    <property type="entry name" value="DnaJ_zf"/>
    <property type="match status" value="1"/>
</dbReference>
<dbReference type="CDD" id="cd06257">
    <property type="entry name" value="DnaJ"/>
    <property type="match status" value="1"/>
</dbReference>
<reference evidence="10 11" key="1">
    <citation type="submission" date="2020-10" db="EMBL/GenBank/DDBJ databases">
        <title>Chromosome-scale genome assembly of the Allis shad, Alosa alosa.</title>
        <authorList>
            <person name="Margot Z."/>
            <person name="Christophe K."/>
            <person name="Cabau C."/>
            <person name="Louis A."/>
            <person name="Berthelot C."/>
            <person name="Parey E."/>
            <person name="Roest Crollius H."/>
            <person name="Montfort J."/>
            <person name="Robinson-Rechavi M."/>
            <person name="Bucao C."/>
            <person name="Bouchez O."/>
            <person name="Gislard M."/>
            <person name="Lluch J."/>
            <person name="Milhes M."/>
            <person name="Lampietro C."/>
            <person name="Lopez Roques C."/>
            <person name="Donnadieu C."/>
            <person name="Braasch I."/>
            <person name="Desvignes T."/>
            <person name="Postlethwait J."/>
            <person name="Bobe J."/>
            <person name="Guiguen Y."/>
        </authorList>
    </citation>
    <scope>NUCLEOTIDE SEQUENCE [LARGE SCALE GENOMIC DNA]</scope>
    <source>
        <strain evidence="10">M-15738</strain>
        <tissue evidence="10">Blood</tissue>
    </source>
</reference>
<keyword evidence="4 7" id="KW-0862">Zinc</keyword>
<dbReference type="Pfam" id="PF00684">
    <property type="entry name" value="DnaJ_CXXCXGXG"/>
    <property type="match status" value="1"/>
</dbReference>
<organism evidence="10 11">
    <name type="scientific">Alosa alosa</name>
    <name type="common">allis shad</name>
    <dbReference type="NCBI Taxonomy" id="278164"/>
    <lineage>
        <taxon>Eukaryota</taxon>
        <taxon>Metazoa</taxon>
        <taxon>Chordata</taxon>
        <taxon>Craniata</taxon>
        <taxon>Vertebrata</taxon>
        <taxon>Euteleostomi</taxon>
        <taxon>Actinopterygii</taxon>
        <taxon>Neopterygii</taxon>
        <taxon>Teleostei</taxon>
        <taxon>Clupei</taxon>
        <taxon>Clupeiformes</taxon>
        <taxon>Clupeoidei</taxon>
        <taxon>Clupeidae</taxon>
        <taxon>Alosa</taxon>
    </lineage>
</organism>
<dbReference type="InterPro" id="IPR001623">
    <property type="entry name" value="DnaJ_domain"/>
</dbReference>
<dbReference type="GO" id="GO:0009408">
    <property type="term" value="P:response to heat"/>
    <property type="evidence" value="ECO:0007669"/>
    <property type="project" value="InterPro"/>
</dbReference>
<evidence type="ECO:0000256" key="3">
    <source>
        <dbReference type="ARBA" id="ARBA00022771"/>
    </source>
</evidence>
<dbReference type="Pfam" id="PF01556">
    <property type="entry name" value="DnaJ_C"/>
    <property type="match status" value="1"/>
</dbReference>
<dbReference type="InterPro" id="IPR036869">
    <property type="entry name" value="J_dom_sf"/>
</dbReference>
<keyword evidence="5" id="KW-0143">Chaperone</keyword>
<keyword evidence="1 7" id="KW-0479">Metal-binding</keyword>
<feature type="domain" description="CR-type" evidence="9">
    <location>
        <begin position="161"/>
        <end position="245"/>
    </location>
</feature>
<dbReference type="GO" id="GO:0008270">
    <property type="term" value="F:zinc ion binding"/>
    <property type="evidence" value="ECO:0007669"/>
    <property type="project" value="UniProtKB-KW"/>
</dbReference>
<comment type="caution">
    <text evidence="10">The sequence shown here is derived from an EMBL/GenBank/DDBJ whole genome shotgun (WGS) entry which is preliminary data.</text>
</comment>
<dbReference type="GO" id="GO:0051082">
    <property type="term" value="F:unfolded protein binding"/>
    <property type="evidence" value="ECO:0007669"/>
    <property type="project" value="InterPro"/>
</dbReference>
<dbReference type="Gene3D" id="2.60.260.20">
    <property type="entry name" value="Urease metallochaperone UreE, N-terminal domain"/>
    <property type="match status" value="2"/>
</dbReference>
<dbReference type="PROSITE" id="PS50076">
    <property type="entry name" value="DNAJ_2"/>
    <property type="match status" value="1"/>
</dbReference>
<keyword evidence="11" id="KW-1185">Reference proteome</keyword>
<evidence type="ECO:0000313" key="10">
    <source>
        <dbReference type="EMBL" id="KAG5286337.1"/>
    </source>
</evidence>
<keyword evidence="6" id="KW-0636">Prenylation</keyword>
<dbReference type="SUPFAM" id="SSF46565">
    <property type="entry name" value="Chaperone J-domain"/>
    <property type="match status" value="1"/>
</dbReference>
<name>A0AAV6HJB1_9TELE</name>
<dbReference type="InterPro" id="IPR036410">
    <property type="entry name" value="HSP_DnaJ_Cys-rich_dom_sf"/>
</dbReference>
<gene>
    <name evidence="10" type="ORF">AALO_G00013720</name>
</gene>
<evidence type="ECO:0000313" key="11">
    <source>
        <dbReference type="Proteomes" id="UP000823561"/>
    </source>
</evidence>
<dbReference type="FunFam" id="2.60.260.20:FF:000003">
    <property type="entry name" value="DnaJ subfamily A member 2"/>
    <property type="match status" value="1"/>
</dbReference>
<dbReference type="InterPro" id="IPR018253">
    <property type="entry name" value="DnaJ_domain_CS"/>
</dbReference>
<dbReference type="InterPro" id="IPR001305">
    <property type="entry name" value="HSP_DnaJ_Cys-rich_dom"/>
</dbReference>
<dbReference type="AlphaFoldDB" id="A0AAV6HJB1"/>
<dbReference type="PRINTS" id="PR00625">
    <property type="entry name" value="JDOMAIN"/>
</dbReference>
<evidence type="ECO:0000256" key="2">
    <source>
        <dbReference type="ARBA" id="ARBA00022737"/>
    </source>
</evidence>
<keyword evidence="2" id="KW-0677">Repeat</keyword>
<dbReference type="HAMAP" id="MF_01152">
    <property type="entry name" value="DnaJ"/>
    <property type="match status" value="1"/>
</dbReference>
<accession>A0AAV6HJB1</accession>
<dbReference type="GO" id="GO:0030544">
    <property type="term" value="F:Hsp70 protein binding"/>
    <property type="evidence" value="ECO:0007669"/>
    <property type="project" value="InterPro"/>
</dbReference>
<feature type="zinc finger region" description="CR-type" evidence="7">
    <location>
        <begin position="161"/>
        <end position="245"/>
    </location>
</feature>
<dbReference type="CDD" id="cd10747">
    <property type="entry name" value="DnaJ_C"/>
    <property type="match status" value="1"/>
</dbReference>
<dbReference type="GO" id="GO:0006457">
    <property type="term" value="P:protein folding"/>
    <property type="evidence" value="ECO:0007669"/>
    <property type="project" value="InterPro"/>
</dbReference>
<dbReference type="GO" id="GO:0005524">
    <property type="term" value="F:ATP binding"/>
    <property type="evidence" value="ECO:0007669"/>
    <property type="project" value="InterPro"/>
</dbReference>
<dbReference type="Gene3D" id="1.10.287.110">
    <property type="entry name" value="DnaJ domain"/>
    <property type="match status" value="1"/>
</dbReference>
<dbReference type="SUPFAM" id="SSF49493">
    <property type="entry name" value="HSP40/DnaJ peptide-binding domain"/>
    <property type="match status" value="2"/>
</dbReference>
<evidence type="ECO:0000256" key="1">
    <source>
        <dbReference type="ARBA" id="ARBA00022723"/>
    </source>
</evidence>
<dbReference type="SMART" id="SM00271">
    <property type="entry name" value="DnaJ"/>
    <property type="match status" value="1"/>
</dbReference>
<dbReference type="PANTHER" id="PTHR43888">
    <property type="entry name" value="DNAJ-LIKE-2, ISOFORM A-RELATED"/>
    <property type="match status" value="1"/>
</dbReference>
<evidence type="ECO:0000259" key="8">
    <source>
        <dbReference type="PROSITE" id="PS50076"/>
    </source>
</evidence>
<dbReference type="Gene3D" id="2.10.230.10">
    <property type="entry name" value="Heat shock protein DnaJ, cysteine-rich domain"/>
    <property type="match status" value="1"/>
</dbReference>
<evidence type="ECO:0000256" key="4">
    <source>
        <dbReference type="ARBA" id="ARBA00022833"/>
    </source>
</evidence>
<dbReference type="FunFam" id="2.10.230.10:FF:000001">
    <property type="entry name" value="DnaJ subfamily A member 2"/>
    <property type="match status" value="1"/>
</dbReference>
<dbReference type="Pfam" id="PF00226">
    <property type="entry name" value="DnaJ"/>
    <property type="match status" value="1"/>
</dbReference>
<dbReference type="SUPFAM" id="SSF57938">
    <property type="entry name" value="DnaJ/Hsp40 cysteine-rich domain"/>
    <property type="match status" value="1"/>
</dbReference>
<dbReference type="InterPro" id="IPR044713">
    <property type="entry name" value="DNJA1/2-like"/>
</dbReference>
<feature type="domain" description="J" evidence="8">
    <location>
        <begin position="41"/>
        <end position="103"/>
    </location>
</feature>
<evidence type="ECO:0000259" key="9">
    <source>
        <dbReference type="PROSITE" id="PS51188"/>
    </source>
</evidence>
<sequence>MVTLVIARSPSIHQLSIRPDLFFMHIPHVSNASAKMVKETGFYDMLGVKPSATPEELKKAYRKLALKYHPDKNPTEGDKFKQISQAYEVLSDPQKREVYNRGGEQAIKEGGNGGGGGGGVFRSPMDIFDMFFGGGGRMHREKKGKNIVHQLTVSLEELYNGSTRKLAVQKNVICERCEGRGGRKGALEVCPSCRGAGVQVRLHQLGFGMVQQLSTVCGSCQGQGQRMSHRDRCKTCTGRKILRQKKILEVHIDKGMKDGQKVVFHGEGDQEPGLEPGDIIIVLDQREHSVFTRKGENLMMTMELQLVEALCGFQKPVQTLDNRTLLVTSHPGELIKPGDIKCVLNEGMPLHRRPFEKGRLIIHFTVVFPEENFLPPNKLKELERYLPRKEEPDEPNAMDDDLYIYADLEDCDPARERQHQRHYYFVEDDDDFPAGGGMQCQTS</sequence>
<evidence type="ECO:0000256" key="5">
    <source>
        <dbReference type="ARBA" id="ARBA00023186"/>
    </source>
</evidence>
<evidence type="ECO:0000256" key="7">
    <source>
        <dbReference type="PROSITE-ProRule" id="PRU00546"/>
    </source>
</evidence>
<proteinExistence type="inferred from homology"/>
<dbReference type="InterPro" id="IPR008971">
    <property type="entry name" value="HSP40/DnaJ_pept-bd"/>
</dbReference>
<dbReference type="PROSITE" id="PS51188">
    <property type="entry name" value="ZF_CR"/>
    <property type="match status" value="1"/>
</dbReference>
<keyword evidence="3 7" id="KW-0863">Zinc-finger</keyword>
<dbReference type="Proteomes" id="UP000823561">
    <property type="component" value="Chromosome 1"/>
</dbReference>
<dbReference type="EMBL" id="JADWDJ010000001">
    <property type="protein sequence ID" value="KAG5286337.1"/>
    <property type="molecule type" value="Genomic_DNA"/>
</dbReference>
<protein>
    <submittedName>
        <fullName evidence="10">Uncharacterized protein</fullName>
    </submittedName>
</protein>
<keyword evidence="6" id="KW-0449">Lipoprotein</keyword>
<dbReference type="FunFam" id="1.10.287.110:FF:000014">
    <property type="entry name" value="dnaJ homolog subfamily A member 1"/>
    <property type="match status" value="1"/>
</dbReference>
<dbReference type="InterPro" id="IPR012724">
    <property type="entry name" value="DnaJ"/>
</dbReference>
<dbReference type="PROSITE" id="PS00636">
    <property type="entry name" value="DNAJ_1"/>
    <property type="match status" value="1"/>
</dbReference>
<dbReference type="InterPro" id="IPR002939">
    <property type="entry name" value="DnaJ_C"/>
</dbReference>